<evidence type="ECO:0000313" key="1">
    <source>
        <dbReference type="EMBL" id="KAK7795245.1"/>
    </source>
</evidence>
<evidence type="ECO:0000313" key="3">
    <source>
        <dbReference type="Proteomes" id="UP001488838"/>
    </source>
</evidence>
<reference evidence="2" key="2">
    <citation type="submission" date="2024-03" db="EMBL/GenBank/DDBJ databases">
        <authorList>
            <person name="Calamari Z.T."/>
        </authorList>
    </citation>
    <scope>NUCLEOTIDE SEQUENCE</scope>
    <source>
        <strain evidence="2">V071</strain>
        <tissue evidence="2">Muscle</tissue>
    </source>
</reference>
<reference evidence="2 3" key="1">
    <citation type="journal article" date="2023" name="bioRxiv">
        <title>Conserved and derived expression patterns and positive selection on dental genes reveal complex evolutionary context of ever-growing rodent molars.</title>
        <authorList>
            <person name="Calamari Z.T."/>
            <person name="Song A."/>
            <person name="Cohen E."/>
            <person name="Akter M."/>
            <person name="Roy R.D."/>
            <person name="Hallikas O."/>
            <person name="Christensen M.M."/>
            <person name="Li P."/>
            <person name="Marangoni P."/>
            <person name="Jernvall J."/>
            <person name="Klein O.D."/>
        </authorList>
    </citation>
    <scope>NUCLEOTIDE SEQUENCE [LARGE SCALE GENOMIC DNA]</scope>
    <source>
        <strain evidence="2">V071</strain>
    </source>
</reference>
<accession>A0AAW0GWV8</accession>
<gene>
    <name evidence="2" type="ORF">U0070_009318</name>
    <name evidence="1" type="ORF">U0070_019083</name>
</gene>
<evidence type="ECO:0000313" key="2">
    <source>
        <dbReference type="EMBL" id="KAK7795247.1"/>
    </source>
</evidence>
<proteinExistence type="predicted"/>
<comment type="caution">
    <text evidence="2">The sequence shown here is derived from an EMBL/GenBank/DDBJ whole genome shotgun (WGS) entry which is preliminary data.</text>
</comment>
<keyword evidence="3" id="KW-1185">Reference proteome</keyword>
<dbReference type="Proteomes" id="UP001488838">
    <property type="component" value="Unassembled WGS sequence"/>
</dbReference>
<sequence length="65" mass="7504">MLYHASLTGKERCYPVVFWELRFWKVCIGSANFCWVYVSCLPLATGTFGCSPQQHWSSKVQVSRL</sequence>
<dbReference type="AlphaFoldDB" id="A0AAW0GWV8"/>
<organism evidence="2 3">
    <name type="scientific">Myodes glareolus</name>
    <name type="common">Bank vole</name>
    <name type="synonym">Clethrionomys glareolus</name>
    <dbReference type="NCBI Taxonomy" id="447135"/>
    <lineage>
        <taxon>Eukaryota</taxon>
        <taxon>Metazoa</taxon>
        <taxon>Chordata</taxon>
        <taxon>Craniata</taxon>
        <taxon>Vertebrata</taxon>
        <taxon>Euteleostomi</taxon>
        <taxon>Mammalia</taxon>
        <taxon>Eutheria</taxon>
        <taxon>Euarchontoglires</taxon>
        <taxon>Glires</taxon>
        <taxon>Rodentia</taxon>
        <taxon>Myomorpha</taxon>
        <taxon>Muroidea</taxon>
        <taxon>Cricetidae</taxon>
        <taxon>Arvicolinae</taxon>
        <taxon>Myodes</taxon>
    </lineage>
</organism>
<protein>
    <submittedName>
        <fullName evidence="2">Uncharacterized protein</fullName>
    </submittedName>
</protein>
<dbReference type="EMBL" id="JBBHLL010002862">
    <property type="protein sequence ID" value="KAK7795245.1"/>
    <property type="molecule type" value="Genomic_DNA"/>
</dbReference>
<dbReference type="EMBL" id="JBBHLL010002861">
    <property type="protein sequence ID" value="KAK7795247.1"/>
    <property type="molecule type" value="Genomic_DNA"/>
</dbReference>
<name>A0AAW0GWV8_MYOGA</name>